<evidence type="ECO:0000313" key="1">
    <source>
        <dbReference type="EMBL" id="JAP13157.1"/>
    </source>
</evidence>
<reference evidence="1" key="1">
    <citation type="submission" date="2015-12" db="EMBL/GenBank/DDBJ databases">
        <title>Gene expression during late stages of embryo sac development: a critical building block for successful pollen-pistil interactions.</title>
        <authorList>
            <person name="Liu Y."/>
            <person name="Joly V."/>
            <person name="Sabar M."/>
            <person name="Matton D.P."/>
        </authorList>
    </citation>
    <scope>NUCLEOTIDE SEQUENCE</scope>
</reference>
<dbReference type="EMBL" id="GEDG01028470">
    <property type="protein sequence ID" value="JAP13157.1"/>
    <property type="molecule type" value="Transcribed_RNA"/>
</dbReference>
<protein>
    <submittedName>
        <fullName evidence="1">Putative ovule protein</fullName>
    </submittedName>
</protein>
<organism evidence="1">
    <name type="scientific">Solanum chacoense</name>
    <name type="common">Chaco potato</name>
    <dbReference type="NCBI Taxonomy" id="4108"/>
    <lineage>
        <taxon>Eukaryota</taxon>
        <taxon>Viridiplantae</taxon>
        <taxon>Streptophyta</taxon>
        <taxon>Embryophyta</taxon>
        <taxon>Tracheophyta</taxon>
        <taxon>Spermatophyta</taxon>
        <taxon>Magnoliopsida</taxon>
        <taxon>eudicotyledons</taxon>
        <taxon>Gunneridae</taxon>
        <taxon>Pentapetalae</taxon>
        <taxon>asterids</taxon>
        <taxon>lamiids</taxon>
        <taxon>Solanales</taxon>
        <taxon>Solanaceae</taxon>
        <taxon>Solanoideae</taxon>
        <taxon>Solaneae</taxon>
        <taxon>Solanum</taxon>
    </lineage>
</organism>
<accession>A0A0V0GYC8</accession>
<sequence>MWAPCSVKSSFKWGVWSTISNLMNQYNQFVKLKLGNVNNVQLLSDVWLGSESFRSKFFVWYCCSTNKMKGI</sequence>
<name>A0A0V0GYC8_SOLCH</name>
<dbReference type="AlphaFoldDB" id="A0A0V0GYC8"/>
<proteinExistence type="predicted"/>